<dbReference type="Proteomes" id="UP001594288">
    <property type="component" value="Unassembled WGS sequence"/>
</dbReference>
<dbReference type="SUPFAM" id="SSF102735">
    <property type="entry name" value="Trigger factor ribosome-binding domain"/>
    <property type="match status" value="1"/>
</dbReference>
<name>A0ABV6YQW0_UNCEI</name>
<dbReference type="EMBL" id="JBHPEI010000116">
    <property type="protein sequence ID" value="MFC1800317.1"/>
    <property type="molecule type" value="Genomic_DNA"/>
</dbReference>
<protein>
    <submittedName>
        <fullName evidence="2">Trigger factor</fullName>
    </submittedName>
</protein>
<evidence type="ECO:0000259" key="1">
    <source>
        <dbReference type="Pfam" id="PF05697"/>
    </source>
</evidence>
<keyword evidence="3" id="KW-1185">Reference proteome</keyword>
<evidence type="ECO:0000313" key="3">
    <source>
        <dbReference type="Proteomes" id="UP001594288"/>
    </source>
</evidence>
<comment type="caution">
    <text evidence="2">The sequence shown here is derived from an EMBL/GenBank/DDBJ whole genome shotgun (WGS) entry which is preliminary data.</text>
</comment>
<dbReference type="InterPro" id="IPR037041">
    <property type="entry name" value="Trigger_fac_C_sf"/>
</dbReference>
<organism evidence="2 3">
    <name type="scientific">Eiseniibacteriota bacterium</name>
    <dbReference type="NCBI Taxonomy" id="2212470"/>
    <lineage>
        <taxon>Bacteria</taxon>
        <taxon>Candidatus Eiseniibacteriota</taxon>
    </lineage>
</organism>
<dbReference type="InterPro" id="IPR008881">
    <property type="entry name" value="Trigger_fac_ribosome-bd_bac"/>
</dbReference>
<feature type="domain" description="Trigger factor ribosome-binding bacterial" evidence="1">
    <location>
        <begin position="1"/>
        <end position="127"/>
    </location>
</feature>
<dbReference type="Pfam" id="PF05697">
    <property type="entry name" value="Trigger_N"/>
    <property type="match status" value="1"/>
</dbReference>
<dbReference type="Gene3D" id="1.10.3120.10">
    <property type="entry name" value="Trigger factor, C-terminal domain"/>
    <property type="match status" value="1"/>
</dbReference>
<accession>A0ABV6YQW0</accession>
<reference evidence="2 3" key="1">
    <citation type="submission" date="2024-09" db="EMBL/GenBank/DDBJ databases">
        <authorList>
            <person name="D'Angelo T."/>
        </authorList>
    </citation>
    <scope>NUCLEOTIDE SEQUENCE [LARGE SCALE GENOMIC DNA]</scope>
    <source>
        <strain evidence="2">SAG AM-311-F02</strain>
    </source>
</reference>
<gene>
    <name evidence="2" type="ORF">ACFL2Z_05385</name>
</gene>
<dbReference type="InterPro" id="IPR027304">
    <property type="entry name" value="Trigger_fact/SurA_dom_sf"/>
</dbReference>
<sequence length="199" mass="22408">MKVEIEETGPCSRTMRVEASWDEVKADYSDVVKGFARVNVPGFRPGKAPRSIIEQRFAKDILEEVRDRCARRLGRKAMDENEISMAGIAEISDMEFQKEKGYTFKVEFNVIPEFELPAYSGLSLSKDADGDALRDEISRFLLENTQLELPVSLVDEEMEGDGVGADEPGYEEARKAAEARLKLMIILKRIARVDGIEVD</sequence>
<dbReference type="InterPro" id="IPR036611">
    <property type="entry name" value="Trigger_fac_ribosome-bd_sf"/>
</dbReference>
<feature type="non-terminal residue" evidence="2">
    <location>
        <position position="199"/>
    </location>
</feature>
<proteinExistence type="predicted"/>
<dbReference type="SUPFAM" id="SSF109998">
    <property type="entry name" value="Triger factor/SurA peptide-binding domain-like"/>
    <property type="match status" value="1"/>
</dbReference>
<evidence type="ECO:0000313" key="2">
    <source>
        <dbReference type="EMBL" id="MFC1800317.1"/>
    </source>
</evidence>
<dbReference type="Gene3D" id="3.30.70.1050">
    <property type="entry name" value="Trigger factor ribosome-binding domain"/>
    <property type="match status" value="1"/>
</dbReference>